<protein>
    <submittedName>
        <fullName evidence="7">UbiA prenyltransferase</fullName>
    </submittedName>
</protein>
<dbReference type="PATRIC" id="fig|1391654.3.peg.3498"/>
<evidence type="ECO:0000313" key="8">
    <source>
        <dbReference type="Proteomes" id="UP000064967"/>
    </source>
</evidence>
<dbReference type="InterPro" id="IPR044878">
    <property type="entry name" value="UbiA_sf"/>
</dbReference>
<dbReference type="Proteomes" id="UP000064967">
    <property type="component" value="Chromosome"/>
</dbReference>
<evidence type="ECO:0000256" key="3">
    <source>
        <dbReference type="ARBA" id="ARBA00022692"/>
    </source>
</evidence>
<keyword evidence="5 6" id="KW-0472">Membrane</keyword>
<dbReference type="InterPro" id="IPR050475">
    <property type="entry name" value="Prenyltransferase_related"/>
</dbReference>
<dbReference type="Pfam" id="PF01040">
    <property type="entry name" value="UbiA"/>
    <property type="match status" value="1"/>
</dbReference>
<keyword evidence="7" id="KW-0808">Transferase</keyword>
<dbReference type="PANTHER" id="PTHR42723">
    <property type="entry name" value="CHLOROPHYLL SYNTHASE"/>
    <property type="match status" value="1"/>
</dbReference>
<feature type="transmembrane region" description="Helical" evidence="6">
    <location>
        <begin position="323"/>
        <end position="343"/>
    </location>
</feature>
<dbReference type="InterPro" id="IPR000537">
    <property type="entry name" value="UbiA_prenyltransferase"/>
</dbReference>
<keyword evidence="8" id="KW-1185">Reference proteome</keyword>
<dbReference type="STRING" id="1391654.AKJ09_03455"/>
<evidence type="ECO:0000256" key="4">
    <source>
        <dbReference type="ARBA" id="ARBA00022989"/>
    </source>
</evidence>
<dbReference type="Gene3D" id="1.10.357.140">
    <property type="entry name" value="UbiA prenyltransferase"/>
    <property type="match status" value="1"/>
</dbReference>
<evidence type="ECO:0000256" key="5">
    <source>
        <dbReference type="ARBA" id="ARBA00023136"/>
    </source>
</evidence>
<feature type="transmembrane region" description="Helical" evidence="6">
    <location>
        <begin position="246"/>
        <end position="271"/>
    </location>
</feature>
<feature type="transmembrane region" description="Helical" evidence="6">
    <location>
        <begin position="283"/>
        <end position="302"/>
    </location>
</feature>
<organism evidence="7 8">
    <name type="scientific">Labilithrix luteola</name>
    <dbReference type="NCBI Taxonomy" id="1391654"/>
    <lineage>
        <taxon>Bacteria</taxon>
        <taxon>Pseudomonadati</taxon>
        <taxon>Myxococcota</taxon>
        <taxon>Polyangia</taxon>
        <taxon>Polyangiales</taxon>
        <taxon>Labilitrichaceae</taxon>
        <taxon>Labilithrix</taxon>
    </lineage>
</organism>
<dbReference type="CDD" id="cd13963">
    <property type="entry name" value="PT_UbiA_2"/>
    <property type="match status" value="1"/>
</dbReference>
<dbReference type="AlphaFoldDB" id="A0A0K1PTV3"/>
<keyword evidence="2" id="KW-1003">Cell membrane</keyword>
<dbReference type="PANTHER" id="PTHR42723:SF1">
    <property type="entry name" value="CHLOROPHYLL SYNTHASE, CHLOROPLASTIC"/>
    <property type="match status" value="1"/>
</dbReference>
<proteinExistence type="predicted"/>
<feature type="transmembrane region" description="Helical" evidence="6">
    <location>
        <begin position="135"/>
        <end position="168"/>
    </location>
</feature>
<keyword evidence="4 6" id="KW-1133">Transmembrane helix</keyword>
<dbReference type="KEGG" id="llu:AKJ09_03455"/>
<evidence type="ECO:0000256" key="2">
    <source>
        <dbReference type="ARBA" id="ARBA00022475"/>
    </source>
</evidence>
<feature type="transmembrane region" description="Helical" evidence="6">
    <location>
        <begin position="180"/>
        <end position="201"/>
    </location>
</feature>
<name>A0A0K1PTV3_9BACT</name>
<keyword evidence="3 6" id="KW-0812">Transmembrane</keyword>
<dbReference type="GO" id="GO:0016765">
    <property type="term" value="F:transferase activity, transferring alkyl or aryl (other than methyl) groups"/>
    <property type="evidence" value="ECO:0007669"/>
    <property type="project" value="InterPro"/>
</dbReference>
<evidence type="ECO:0000256" key="6">
    <source>
        <dbReference type="SAM" id="Phobius"/>
    </source>
</evidence>
<feature type="transmembrane region" description="Helical" evidence="6">
    <location>
        <begin position="207"/>
        <end position="225"/>
    </location>
</feature>
<dbReference type="EMBL" id="CP012333">
    <property type="protein sequence ID" value="AKU96791.1"/>
    <property type="molecule type" value="Genomic_DNA"/>
</dbReference>
<evidence type="ECO:0000313" key="7">
    <source>
        <dbReference type="EMBL" id="AKU96791.1"/>
    </source>
</evidence>
<comment type="subcellular location">
    <subcellularLocation>
        <location evidence="1">Membrane</location>
        <topology evidence="1">Multi-pass membrane protein</topology>
    </subcellularLocation>
</comment>
<sequence length="346" mass="37600">MVYLRVVPPDGRDSPGSKPAHADAVAADGVASVGALKKSSVIRGLVKTIRPHQWVKNLFVMAPMFFHKDLFSSTVQGDPSLNLRVTGQAILGTGVFCLLAGAVYTINDLVDVEADRVHPVKRHRPIASGAVPENFAWPFAISLVFVALAISYFKLNLAFAGVALLYFVENLAYSFKLKKVAYLDVGLIAFGFVLRVVAGGLATNTQVSWYMIACTALLALFLGFGKRRHELEGEHAGKQRSALEAYGKRSLTIALAVTGLATAATYIAYTLDPSTEAFFQSKYLWLTAPFTVFGIVRFLFLVSGRAGRGLKAESPTQEMLSDVLFVLNLVLWVLVVVAIVYRLRPG</sequence>
<reference evidence="7 8" key="1">
    <citation type="submission" date="2015-08" db="EMBL/GenBank/DDBJ databases">
        <authorList>
            <person name="Babu N.S."/>
            <person name="Beckwith C.J."/>
            <person name="Beseler K.G."/>
            <person name="Brison A."/>
            <person name="Carone J.V."/>
            <person name="Caskin T.P."/>
            <person name="Diamond M."/>
            <person name="Durham M.E."/>
            <person name="Foxe J.M."/>
            <person name="Go M."/>
            <person name="Henderson B.A."/>
            <person name="Jones I.B."/>
            <person name="McGettigan J.A."/>
            <person name="Micheletti S.J."/>
            <person name="Nasrallah M.E."/>
            <person name="Ortiz D."/>
            <person name="Piller C.R."/>
            <person name="Privatt S.R."/>
            <person name="Schneider S.L."/>
            <person name="Sharp S."/>
            <person name="Smith T.C."/>
            <person name="Stanton J.D."/>
            <person name="Ullery H.E."/>
            <person name="Wilson R.J."/>
            <person name="Serrano M.G."/>
            <person name="Buck G."/>
            <person name="Lee V."/>
            <person name="Wang Y."/>
            <person name="Carvalho R."/>
            <person name="Voegtly L."/>
            <person name="Shi R."/>
            <person name="Duckworth R."/>
            <person name="Johnson A."/>
            <person name="Loviza R."/>
            <person name="Walstead R."/>
            <person name="Shah Z."/>
            <person name="Kiflezghi M."/>
            <person name="Wade K."/>
            <person name="Ball S.L."/>
            <person name="Bradley K.W."/>
            <person name="Asai D.J."/>
            <person name="Bowman C.A."/>
            <person name="Russell D.A."/>
            <person name="Pope W.H."/>
            <person name="Jacobs-Sera D."/>
            <person name="Hendrix R.W."/>
            <person name="Hatfull G.F."/>
        </authorList>
    </citation>
    <scope>NUCLEOTIDE SEQUENCE [LARGE SCALE GENOMIC DNA]</scope>
    <source>
        <strain evidence="7 8">DSM 27648</strain>
    </source>
</reference>
<accession>A0A0K1PTV3</accession>
<evidence type="ECO:0000256" key="1">
    <source>
        <dbReference type="ARBA" id="ARBA00004141"/>
    </source>
</evidence>
<gene>
    <name evidence="7" type="ORF">AKJ09_03455</name>
</gene>
<dbReference type="GO" id="GO:0016020">
    <property type="term" value="C:membrane"/>
    <property type="evidence" value="ECO:0007669"/>
    <property type="project" value="UniProtKB-SubCell"/>
</dbReference>